<dbReference type="Proteomes" id="UP000004605">
    <property type="component" value="Unassembled WGS sequence"/>
</dbReference>
<sequence>NNNKKNWLDLKLENINVKYKNISIEELEDLLTVKQRYPLIKSVNFKIIKLLTKTWPKQKGANEVKTIINDCDIVVRTFFSETELISSRYQDYYTEAINHCDEHRKPKTY</sequence>
<name>F9S1W4_9VIBR</name>
<accession>F9S1W4</accession>
<comment type="caution">
    <text evidence="1">The sequence shown here is derived from an EMBL/GenBank/DDBJ whole genome shotgun (WGS) entry which is preliminary data.</text>
</comment>
<evidence type="ECO:0000313" key="2">
    <source>
        <dbReference type="Proteomes" id="UP000004605"/>
    </source>
</evidence>
<evidence type="ECO:0000313" key="1">
    <source>
        <dbReference type="EMBL" id="EGU40988.1"/>
    </source>
</evidence>
<feature type="non-terminal residue" evidence="1">
    <location>
        <position position="1"/>
    </location>
</feature>
<organism evidence="1 2">
    <name type="scientific">Vibrio ichthyoenteri ATCC 700023</name>
    <dbReference type="NCBI Taxonomy" id="870968"/>
    <lineage>
        <taxon>Bacteria</taxon>
        <taxon>Pseudomonadati</taxon>
        <taxon>Pseudomonadota</taxon>
        <taxon>Gammaproteobacteria</taxon>
        <taxon>Vibrionales</taxon>
        <taxon>Vibrionaceae</taxon>
        <taxon>Vibrio</taxon>
    </lineage>
</organism>
<dbReference type="AlphaFoldDB" id="F9S1W4"/>
<proteinExistence type="predicted"/>
<dbReference type="EMBL" id="AFWF01000117">
    <property type="protein sequence ID" value="EGU40988.1"/>
    <property type="molecule type" value="Genomic_DNA"/>
</dbReference>
<reference evidence="1 2" key="1">
    <citation type="journal article" date="2012" name="Int. J. Syst. Evol. Microbiol.">
        <title>Vibrio caribbeanicus sp. nov., isolated from the marine sponge Scleritoderma cyanea.</title>
        <authorList>
            <person name="Hoffmann M."/>
            <person name="Monday S.R."/>
            <person name="Allard M.W."/>
            <person name="Strain E.A."/>
            <person name="Whittaker P."/>
            <person name="Naum M."/>
            <person name="McCarthy P.J."/>
            <person name="Lopez J.V."/>
            <person name="Fischer M."/>
            <person name="Brown E.W."/>
        </authorList>
    </citation>
    <scope>NUCLEOTIDE SEQUENCE [LARGE SCALE GENOMIC DNA]</scope>
    <source>
        <strain evidence="1 2">ATCC 700023</strain>
    </source>
</reference>
<gene>
    <name evidence="1" type="ORF">VII00023_11649</name>
</gene>
<keyword evidence="2" id="KW-1185">Reference proteome</keyword>
<protein>
    <submittedName>
        <fullName evidence="1">Response regulator receiver protein</fullName>
    </submittedName>
</protein>